<name>A0A9Q8P871_PASFU</name>
<dbReference type="KEGG" id="ffu:CLAFUR5_04774"/>
<dbReference type="GeneID" id="71984652"/>
<evidence type="ECO:0000313" key="2">
    <source>
        <dbReference type="EMBL" id="UJO16890.1"/>
    </source>
</evidence>
<proteinExistence type="predicted"/>
<gene>
    <name evidence="2" type="ORF">CLAFUR5_04774</name>
</gene>
<organism evidence="2 3">
    <name type="scientific">Passalora fulva</name>
    <name type="common">Tomato leaf mold</name>
    <name type="synonym">Cladosporium fulvum</name>
    <dbReference type="NCBI Taxonomy" id="5499"/>
    <lineage>
        <taxon>Eukaryota</taxon>
        <taxon>Fungi</taxon>
        <taxon>Dikarya</taxon>
        <taxon>Ascomycota</taxon>
        <taxon>Pezizomycotina</taxon>
        <taxon>Dothideomycetes</taxon>
        <taxon>Dothideomycetidae</taxon>
        <taxon>Mycosphaerellales</taxon>
        <taxon>Mycosphaerellaceae</taxon>
        <taxon>Fulvia</taxon>
    </lineage>
</organism>
<keyword evidence="1" id="KW-0732">Signal</keyword>
<accession>A0A9Q8P871</accession>
<reference evidence="2" key="2">
    <citation type="journal article" date="2022" name="Microb. Genom.">
        <title>A chromosome-scale genome assembly of the tomato pathogen Cladosporium fulvum reveals a compartmentalized genome architecture and the presence of a dispensable chromosome.</title>
        <authorList>
            <person name="Zaccaron A.Z."/>
            <person name="Chen L.H."/>
            <person name="Samaras A."/>
            <person name="Stergiopoulos I."/>
        </authorList>
    </citation>
    <scope>NUCLEOTIDE SEQUENCE</scope>
    <source>
        <strain evidence="2">Race5_Kim</strain>
    </source>
</reference>
<feature type="chain" id="PRO_5040350383" evidence="1">
    <location>
        <begin position="22"/>
        <end position="210"/>
    </location>
</feature>
<sequence length="210" mass="22348">MPSTLAKAVCLLQATLLTATATRNCVLGTHKFDDITPNPLLPQLQPSLGPYNGLSYNFRVAPQGLPINIIPGLKITLGPTTPASERNVIGAGAIHLDGLIGGQLGPQGIITATGKTKHFDLDSVYYACMINILPQVALPRPCTLTATEFGWDEGEGKYVRRSTEALAYTPDALQRAGMLFFEFRGLRKMREVTFGVADGRGGGGECGFVG</sequence>
<dbReference type="Proteomes" id="UP000756132">
    <property type="component" value="Chromosome 4"/>
</dbReference>
<dbReference type="RefSeq" id="XP_047761256.1">
    <property type="nucleotide sequence ID" value="XM_047903922.1"/>
</dbReference>
<dbReference type="EMBL" id="CP090166">
    <property type="protein sequence ID" value="UJO16890.1"/>
    <property type="molecule type" value="Genomic_DNA"/>
</dbReference>
<evidence type="ECO:0000313" key="3">
    <source>
        <dbReference type="Proteomes" id="UP000756132"/>
    </source>
</evidence>
<evidence type="ECO:0000256" key="1">
    <source>
        <dbReference type="SAM" id="SignalP"/>
    </source>
</evidence>
<dbReference type="AlphaFoldDB" id="A0A9Q8P871"/>
<feature type="signal peptide" evidence="1">
    <location>
        <begin position="1"/>
        <end position="21"/>
    </location>
</feature>
<reference evidence="2" key="1">
    <citation type="submission" date="2021-12" db="EMBL/GenBank/DDBJ databases">
        <authorList>
            <person name="Zaccaron A."/>
            <person name="Stergiopoulos I."/>
        </authorList>
    </citation>
    <scope>NUCLEOTIDE SEQUENCE</scope>
    <source>
        <strain evidence="2">Race5_Kim</strain>
    </source>
</reference>
<keyword evidence="3" id="KW-1185">Reference proteome</keyword>
<protein>
    <submittedName>
        <fullName evidence="2">Uncharacterized protein</fullName>
    </submittedName>
</protein>